<evidence type="ECO:0000313" key="3">
    <source>
        <dbReference type="RefSeq" id="XP_017784098.1"/>
    </source>
</evidence>
<name>A0ABM1NB98_NICVS</name>
<dbReference type="Proteomes" id="UP000695000">
    <property type="component" value="Unplaced"/>
</dbReference>
<proteinExistence type="predicted"/>
<organism evidence="2 3">
    <name type="scientific">Nicrophorus vespilloides</name>
    <name type="common">Boreal carrion beetle</name>
    <dbReference type="NCBI Taxonomy" id="110193"/>
    <lineage>
        <taxon>Eukaryota</taxon>
        <taxon>Metazoa</taxon>
        <taxon>Ecdysozoa</taxon>
        <taxon>Arthropoda</taxon>
        <taxon>Hexapoda</taxon>
        <taxon>Insecta</taxon>
        <taxon>Pterygota</taxon>
        <taxon>Neoptera</taxon>
        <taxon>Endopterygota</taxon>
        <taxon>Coleoptera</taxon>
        <taxon>Polyphaga</taxon>
        <taxon>Staphyliniformia</taxon>
        <taxon>Silphidae</taxon>
        <taxon>Nicrophorinae</taxon>
        <taxon>Nicrophorus</taxon>
    </lineage>
</organism>
<gene>
    <name evidence="3" type="primary">LOC108567891</name>
</gene>
<keyword evidence="2" id="KW-1185">Reference proteome</keyword>
<evidence type="ECO:0000313" key="2">
    <source>
        <dbReference type="Proteomes" id="UP000695000"/>
    </source>
</evidence>
<dbReference type="GeneID" id="108567891"/>
<dbReference type="RefSeq" id="XP_017784098.1">
    <property type="nucleotide sequence ID" value="XM_017928609.1"/>
</dbReference>
<feature type="chain" id="PRO_5046371751" evidence="1">
    <location>
        <begin position="19"/>
        <end position="143"/>
    </location>
</feature>
<evidence type="ECO:0000256" key="1">
    <source>
        <dbReference type="SAM" id="SignalP"/>
    </source>
</evidence>
<keyword evidence="1" id="KW-0732">Signal</keyword>
<reference evidence="3" key="1">
    <citation type="submission" date="2025-08" db="UniProtKB">
        <authorList>
            <consortium name="RefSeq"/>
        </authorList>
    </citation>
    <scope>IDENTIFICATION</scope>
    <source>
        <tissue evidence="3">Whole Larva</tissue>
    </source>
</reference>
<accession>A0ABM1NB98</accession>
<protein>
    <submittedName>
        <fullName evidence="3">Uncharacterized protein LOC108567891</fullName>
    </submittedName>
</protein>
<sequence>MGYINWSFVFITVAVCTGADQKIKCSQEKYTCNPTDLKEVSMDNGMKMSCDGNTVCNSEYQKPCIPCIESSEGGFLGKKEVLSTDCNDGNGSNFPCRRHPTDSKLYIKCNHFIFRYQKSIQRCTDFVKNEKNNNKCKLLDVCL</sequence>
<feature type="signal peptide" evidence="1">
    <location>
        <begin position="1"/>
        <end position="18"/>
    </location>
</feature>